<feature type="signal peptide" evidence="1">
    <location>
        <begin position="1"/>
        <end position="29"/>
    </location>
</feature>
<feature type="chain" id="PRO_5022918863" evidence="1">
    <location>
        <begin position="30"/>
        <end position="72"/>
    </location>
</feature>
<organism evidence="2 3">
    <name type="scientific">Rubripirellula reticaptiva</name>
    <dbReference type="NCBI Taxonomy" id="2528013"/>
    <lineage>
        <taxon>Bacteria</taxon>
        <taxon>Pseudomonadati</taxon>
        <taxon>Planctomycetota</taxon>
        <taxon>Planctomycetia</taxon>
        <taxon>Pirellulales</taxon>
        <taxon>Pirellulaceae</taxon>
        <taxon>Rubripirellula</taxon>
    </lineage>
</organism>
<keyword evidence="3" id="KW-1185">Reference proteome</keyword>
<keyword evidence="1" id="KW-0732">Signal</keyword>
<protein>
    <submittedName>
        <fullName evidence="2">Uncharacterized protein</fullName>
    </submittedName>
</protein>
<proteinExistence type="predicted"/>
<dbReference type="AlphaFoldDB" id="A0A5C6EDN2"/>
<name>A0A5C6EDN2_9BACT</name>
<evidence type="ECO:0000313" key="3">
    <source>
        <dbReference type="Proteomes" id="UP000317977"/>
    </source>
</evidence>
<gene>
    <name evidence="2" type="ORF">Poly59_46750</name>
</gene>
<comment type="caution">
    <text evidence="2">The sequence shown here is derived from an EMBL/GenBank/DDBJ whole genome shotgun (WGS) entry which is preliminary data.</text>
</comment>
<dbReference type="Proteomes" id="UP000317977">
    <property type="component" value="Unassembled WGS sequence"/>
</dbReference>
<sequence precursor="true">MAKQATMKPNAIITAIATAAPLPAAFAIAASTAPSVINPNIHRNETRGSIRLCWTGSNEGVFTGGLGVKEKN</sequence>
<accession>A0A5C6EDN2</accession>
<dbReference type="EMBL" id="SJPX01000005">
    <property type="protein sequence ID" value="TWU47833.1"/>
    <property type="molecule type" value="Genomic_DNA"/>
</dbReference>
<evidence type="ECO:0000256" key="1">
    <source>
        <dbReference type="SAM" id="SignalP"/>
    </source>
</evidence>
<evidence type="ECO:0000313" key="2">
    <source>
        <dbReference type="EMBL" id="TWU47833.1"/>
    </source>
</evidence>
<reference evidence="2 3" key="1">
    <citation type="submission" date="2019-02" db="EMBL/GenBank/DDBJ databases">
        <title>Deep-cultivation of Planctomycetes and their phenomic and genomic characterization uncovers novel biology.</title>
        <authorList>
            <person name="Wiegand S."/>
            <person name="Jogler M."/>
            <person name="Boedeker C."/>
            <person name="Pinto D."/>
            <person name="Vollmers J."/>
            <person name="Rivas-Marin E."/>
            <person name="Kohn T."/>
            <person name="Peeters S.H."/>
            <person name="Heuer A."/>
            <person name="Rast P."/>
            <person name="Oberbeckmann S."/>
            <person name="Bunk B."/>
            <person name="Jeske O."/>
            <person name="Meyerdierks A."/>
            <person name="Storesund J.E."/>
            <person name="Kallscheuer N."/>
            <person name="Luecker S."/>
            <person name="Lage O.M."/>
            <person name="Pohl T."/>
            <person name="Merkel B.J."/>
            <person name="Hornburger P."/>
            <person name="Mueller R.-W."/>
            <person name="Bruemmer F."/>
            <person name="Labrenz M."/>
            <person name="Spormann A.M."/>
            <person name="Op Den Camp H."/>
            <person name="Overmann J."/>
            <person name="Amann R."/>
            <person name="Jetten M.S.M."/>
            <person name="Mascher T."/>
            <person name="Medema M.H."/>
            <person name="Devos D.P."/>
            <person name="Kaster A.-K."/>
            <person name="Ovreas L."/>
            <person name="Rohde M."/>
            <person name="Galperin M.Y."/>
            <person name="Jogler C."/>
        </authorList>
    </citation>
    <scope>NUCLEOTIDE SEQUENCE [LARGE SCALE GENOMIC DNA]</scope>
    <source>
        <strain evidence="2 3">Poly59</strain>
    </source>
</reference>